<dbReference type="InterPro" id="IPR002347">
    <property type="entry name" value="SDR_fam"/>
</dbReference>
<proteinExistence type="inferred from homology"/>
<dbReference type="PRINTS" id="PR00080">
    <property type="entry name" value="SDRFAMILY"/>
</dbReference>
<dbReference type="PANTHER" id="PTHR43544">
    <property type="entry name" value="SHORT-CHAIN DEHYDROGENASE/REDUCTASE"/>
    <property type="match status" value="1"/>
</dbReference>
<dbReference type="SUPFAM" id="SSF51735">
    <property type="entry name" value="NAD(P)-binding Rossmann-fold domains"/>
    <property type="match status" value="1"/>
</dbReference>
<name>A0A669QQ29_PHACC</name>
<dbReference type="GO" id="GO:0016491">
    <property type="term" value="F:oxidoreductase activity"/>
    <property type="evidence" value="ECO:0007669"/>
    <property type="project" value="TreeGrafter"/>
</dbReference>
<evidence type="ECO:0000313" key="2">
    <source>
        <dbReference type="Ensembl" id="ENSPCLP00000022869.1"/>
    </source>
</evidence>
<evidence type="ECO:0000256" key="1">
    <source>
        <dbReference type="RuleBase" id="RU000363"/>
    </source>
</evidence>
<reference evidence="2" key="2">
    <citation type="submission" date="2025-09" db="UniProtKB">
        <authorList>
            <consortium name="Ensembl"/>
        </authorList>
    </citation>
    <scope>IDENTIFICATION</scope>
</reference>
<protein>
    <recommendedName>
        <fullName evidence="4">C-factor</fullName>
    </recommendedName>
</protein>
<dbReference type="Ensembl" id="ENSPCLT00000031717.1">
    <property type="protein sequence ID" value="ENSPCLP00000022869.1"/>
    <property type="gene ID" value="ENSPCLG00000020142.1"/>
</dbReference>
<evidence type="ECO:0008006" key="4">
    <source>
        <dbReference type="Google" id="ProtNLM"/>
    </source>
</evidence>
<comment type="similarity">
    <text evidence="1">Belongs to the short-chain dehydrogenases/reductases (SDR) family.</text>
</comment>
<keyword evidence="3" id="KW-1185">Reference proteome</keyword>
<dbReference type="Pfam" id="PF00106">
    <property type="entry name" value="adh_short"/>
    <property type="match status" value="1"/>
</dbReference>
<dbReference type="InterPro" id="IPR036291">
    <property type="entry name" value="NAD(P)-bd_dom_sf"/>
</dbReference>
<reference evidence="2" key="1">
    <citation type="submission" date="2025-08" db="UniProtKB">
        <authorList>
            <consortium name="Ensembl"/>
        </authorList>
    </citation>
    <scope>IDENTIFICATION</scope>
</reference>
<organism evidence="2 3">
    <name type="scientific">Phasianus colchicus</name>
    <name type="common">Common pheasant</name>
    <dbReference type="NCBI Taxonomy" id="9054"/>
    <lineage>
        <taxon>Eukaryota</taxon>
        <taxon>Metazoa</taxon>
        <taxon>Chordata</taxon>
        <taxon>Craniata</taxon>
        <taxon>Vertebrata</taxon>
        <taxon>Euteleostomi</taxon>
        <taxon>Archelosauria</taxon>
        <taxon>Archosauria</taxon>
        <taxon>Dinosauria</taxon>
        <taxon>Saurischia</taxon>
        <taxon>Theropoda</taxon>
        <taxon>Coelurosauria</taxon>
        <taxon>Aves</taxon>
        <taxon>Neognathae</taxon>
        <taxon>Galloanserae</taxon>
        <taxon>Galliformes</taxon>
        <taxon>Phasianidae</taxon>
        <taxon>Phasianinae</taxon>
        <taxon>Phasianus</taxon>
    </lineage>
</organism>
<dbReference type="PANTHER" id="PTHR43544:SF37">
    <property type="entry name" value="C-FACTOR-LIKE"/>
    <property type="match status" value="1"/>
</dbReference>
<dbReference type="CDD" id="cd05325">
    <property type="entry name" value="carb_red_sniffer_like_SDR_c"/>
    <property type="match status" value="1"/>
</dbReference>
<dbReference type="Gene3D" id="3.40.50.720">
    <property type="entry name" value="NAD(P)-binding Rossmann-like Domain"/>
    <property type="match status" value="2"/>
</dbReference>
<dbReference type="InterPro" id="IPR051468">
    <property type="entry name" value="Fungal_SecMetab_SDRs"/>
</dbReference>
<accession>A0A669QQ29</accession>
<sequence length="258" mass="27467">VGERRGKGDNMATLARSVLVTGSNRGIGLELVRQLAASPRPPQHIFATCRDASGLRGKVSAWGCLPARGARVRIWDLGSWPLLGVYTVDLPSIRGAMQTVETHLEGQGLNLLINNAGVGSQATLQSVCEFLPLLEKAAKDAGTEGLSCSRAAIINVSSKVGSIGLCLGVLEAPMYPYRASKAAQNMVTRCLAEELRDKGILCAAIHPGWVKTDMGTDCLGLAPMTVERSMQGILEVLGILSQETCGAFLDWEGNRLPW</sequence>
<evidence type="ECO:0000313" key="3">
    <source>
        <dbReference type="Proteomes" id="UP000472261"/>
    </source>
</evidence>
<dbReference type="AlphaFoldDB" id="A0A669QQ29"/>
<dbReference type="Proteomes" id="UP000472261">
    <property type="component" value="Unplaced"/>
</dbReference>
<dbReference type="GO" id="GO:0005737">
    <property type="term" value="C:cytoplasm"/>
    <property type="evidence" value="ECO:0007669"/>
    <property type="project" value="TreeGrafter"/>
</dbReference>
<dbReference type="PRINTS" id="PR00081">
    <property type="entry name" value="GDHRDH"/>
</dbReference>